<name>A0A1Q8CSA2_9PSEU</name>
<keyword evidence="2" id="KW-1185">Reference proteome</keyword>
<protein>
    <submittedName>
        <fullName evidence="1">Uncharacterized protein</fullName>
    </submittedName>
</protein>
<evidence type="ECO:0000313" key="2">
    <source>
        <dbReference type="Proteomes" id="UP000185596"/>
    </source>
</evidence>
<dbReference type="OrthoDB" id="9963722at2"/>
<dbReference type="EMBL" id="MSIE01000019">
    <property type="protein sequence ID" value="OLF17261.1"/>
    <property type="molecule type" value="Genomic_DNA"/>
</dbReference>
<comment type="caution">
    <text evidence="1">The sequence shown here is derived from an EMBL/GenBank/DDBJ whole genome shotgun (WGS) entry which is preliminary data.</text>
</comment>
<gene>
    <name evidence="1" type="ORF">BU204_12805</name>
</gene>
<evidence type="ECO:0000313" key="1">
    <source>
        <dbReference type="EMBL" id="OLF17261.1"/>
    </source>
</evidence>
<sequence>MDNYDFSRTALKILHDTFRGLTRDQLDQLVDGRAKLAFLPPGAKVQVPAASLDAVRDRLAAIEDRQEAERYVTGLKLKKDDLVALARQLGVVVRSKDRVADVTRNIVEGTVGVRVDHNAIRDSSW</sequence>
<reference evidence="1 2" key="1">
    <citation type="submission" date="2016-12" db="EMBL/GenBank/DDBJ databases">
        <title>The draft genome sequence of Actinophytocola sp. 11-183.</title>
        <authorList>
            <person name="Wang W."/>
            <person name="Yuan L."/>
        </authorList>
    </citation>
    <scope>NUCLEOTIDE SEQUENCE [LARGE SCALE GENOMIC DNA]</scope>
    <source>
        <strain evidence="1 2">11-183</strain>
    </source>
</reference>
<dbReference type="AlphaFoldDB" id="A0A1Q8CSA2"/>
<accession>A0A1Q8CSA2</accession>
<dbReference type="Proteomes" id="UP000185596">
    <property type="component" value="Unassembled WGS sequence"/>
</dbReference>
<organism evidence="1 2">
    <name type="scientific">Actinophytocola xanthii</name>
    <dbReference type="NCBI Taxonomy" id="1912961"/>
    <lineage>
        <taxon>Bacteria</taxon>
        <taxon>Bacillati</taxon>
        <taxon>Actinomycetota</taxon>
        <taxon>Actinomycetes</taxon>
        <taxon>Pseudonocardiales</taxon>
        <taxon>Pseudonocardiaceae</taxon>
    </lineage>
</organism>
<dbReference type="RefSeq" id="WP_075125860.1">
    <property type="nucleotide sequence ID" value="NZ_MSIE01000019.1"/>
</dbReference>
<proteinExistence type="predicted"/>